<keyword evidence="2" id="KW-1185">Reference proteome</keyword>
<evidence type="ECO:0000313" key="1">
    <source>
        <dbReference type="EMBL" id="WXA99479.1"/>
    </source>
</evidence>
<protein>
    <submittedName>
        <fullName evidence="1">NAD(+)/NADH kinase</fullName>
    </submittedName>
</protein>
<dbReference type="InterPro" id="IPR017438">
    <property type="entry name" value="ATP-NAD_kinase_N"/>
</dbReference>
<dbReference type="Gene3D" id="3.40.50.10330">
    <property type="entry name" value="Probable inorganic polyphosphate/atp-NAD kinase, domain 1"/>
    <property type="match status" value="1"/>
</dbReference>
<dbReference type="EMBL" id="CP089982">
    <property type="protein sequence ID" value="WXA99479.1"/>
    <property type="molecule type" value="Genomic_DNA"/>
</dbReference>
<organism evidence="1 2">
    <name type="scientific">Pendulispora brunnea</name>
    <dbReference type="NCBI Taxonomy" id="2905690"/>
    <lineage>
        <taxon>Bacteria</taxon>
        <taxon>Pseudomonadati</taxon>
        <taxon>Myxococcota</taxon>
        <taxon>Myxococcia</taxon>
        <taxon>Myxococcales</taxon>
        <taxon>Sorangiineae</taxon>
        <taxon>Pendulisporaceae</taxon>
        <taxon>Pendulispora</taxon>
    </lineage>
</organism>
<keyword evidence="1" id="KW-0808">Transferase</keyword>
<dbReference type="RefSeq" id="WP_394850117.1">
    <property type="nucleotide sequence ID" value="NZ_CP089982.1"/>
</dbReference>
<dbReference type="Proteomes" id="UP001379533">
    <property type="component" value="Chromosome"/>
</dbReference>
<dbReference type="PANTHER" id="PTHR13158:SF5">
    <property type="entry name" value="NAD KINASE 2, MITOCHONDRIAL"/>
    <property type="match status" value="1"/>
</dbReference>
<dbReference type="SUPFAM" id="SSF111331">
    <property type="entry name" value="NAD kinase/diacylglycerol kinase-like"/>
    <property type="match status" value="1"/>
</dbReference>
<dbReference type="PANTHER" id="PTHR13158">
    <property type="match status" value="1"/>
</dbReference>
<dbReference type="GO" id="GO:0016301">
    <property type="term" value="F:kinase activity"/>
    <property type="evidence" value="ECO:0007669"/>
    <property type="project" value="UniProtKB-KW"/>
</dbReference>
<dbReference type="Pfam" id="PF01513">
    <property type="entry name" value="NAD_kinase"/>
    <property type="match status" value="1"/>
</dbReference>
<dbReference type="InterPro" id="IPR016064">
    <property type="entry name" value="NAD/diacylglycerol_kinase_sf"/>
</dbReference>
<keyword evidence="1" id="KW-0418">Kinase</keyword>
<name>A0ABZ2KLT0_9BACT</name>
<accession>A0ABZ2KLT0</accession>
<evidence type="ECO:0000313" key="2">
    <source>
        <dbReference type="Proteomes" id="UP001379533"/>
    </source>
</evidence>
<proteinExistence type="predicted"/>
<reference evidence="1 2" key="1">
    <citation type="submission" date="2021-12" db="EMBL/GenBank/DDBJ databases">
        <title>Discovery of the Pendulisporaceae a myxobacterial family with distinct sporulation behavior and unique specialized metabolism.</title>
        <authorList>
            <person name="Garcia R."/>
            <person name="Popoff A."/>
            <person name="Bader C.D."/>
            <person name="Loehr J."/>
            <person name="Walesch S."/>
            <person name="Walt C."/>
            <person name="Boldt J."/>
            <person name="Bunk B."/>
            <person name="Haeckl F.J.F.P.J."/>
            <person name="Gunesch A.P."/>
            <person name="Birkelbach J."/>
            <person name="Nuebel U."/>
            <person name="Pietschmann T."/>
            <person name="Bach T."/>
            <person name="Mueller R."/>
        </authorList>
    </citation>
    <scope>NUCLEOTIDE SEQUENCE [LARGE SCALE GENOMIC DNA]</scope>
    <source>
        <strain evidence="1 2">MSr12523</strain>
    </source>
</reference>
<dbReference type="InterPro" id="IPR002504">
    <property type="entry name" value="NADK"/>
</dbReference>
<sequence length="300" mass="32491">MKKRVLVLSKRTSYRTFVEEQKDERIQGLIAKGDPTVLRLRRSHEAHEETMREVTSALTSLGAEVTLQVGPRTPFSVTGIDMVLTVGGDGTLLAASHQIGPGVPLLGVNSAPESSVGFFCAAAKGNVLETLRAAFEGTLPAVQLARMQVELNDTVIHKRVLNELLFCHACPAATTRYILRLSQPDGEFIEEDQRSSGLWIGPPAGSTAAQRSAGGHVLPLASTKLQFVVREAYVRLGTSLRLPMGLVEDGGTISIHCKIREGKAFLDGLHIVHDVAIGDRLVMRRSDEDLTVLGLTRRDA</sequence>
<gene>
    <name evidence="1" type="ORF">LZC95_21995</name>
</gene>